<evidence type="ECO:0000313" key="1">
    <source>
        <dbReference type="EMBL" id="KAK6170577.1"/>
    </source>
</evidence>
<reference evidence="1 2" key="1">
    <citation type="submission" date="2024-01" db="EMBL/GenBank/DDBJ databases">
        <title>The genome of the rayed Mediterranean limpet Patella caerulea (Linnaeus, 1758).</title>
        <authorList>
            <person name="Anh-Thu Weber A."/>
            <person name="Halstead-Nussloch G."/>
        </authorList>
    </citation>
    <scope>NUCLEOTIDE SEQUENCE [LARGE SCALE GENOMIC DNA]</scope>
    <source>
        <strain evidence="1">AATW-2023a</strain>
        <tissue evidence="1">Whole specimen</tissue>
    </source>
</reference>
<sequence length="140" mass="16140">MLDVFNAWSYFTSLLDRKISTCLATRKITGHSKTGISRLQVIIGQESLLYKTGYRHLALTFGKKVDIEKTIGIDIFMENTPQLALRSICTVLHPDVHLSPILLYAILWHFIHLRLANIHKTCKRTFLRVLKNYLKGLTMK</sequence>
<dbReference type="Proteomes" id="UP001347796">
    <property type="component" value="Unassembled WGS sequence"/>
</dbReference>
<gene>
    <name evidence="1" type="ORF">SNE40_018939</name>
</gene>
<name>A0AAN8P4V8_PATCE</name>
<organism evidence="1 2">
    <name type="scientific">Patella caerulea</name>
    <name type="common">Rayed Mediterranean limpet</name>
    <dbReference type="NCBI Taxonomy" id="87958"/>
    <lineage>
        <taxon>Eukaryota</taxon>
        <taxon>Metazoa</taxon>
        <taxon>Spiralia</taxon>
        <taxon>Lophotrochozoa</taxon>
        <taxon>Mollusca</taxon>
        <taxon>Gastropoda</taxon>
        <taxon>Patellogastropoda</taxon>
        <taxon>Patelloidea</taxon>
        <taxon>Patellidae</taxon>
        <taxon>Patella</taxon>
    </lineage>
</organism>
<accession>A0AAN8P4V8</accession>
<evidence type="ECO:0000313" key="2">
    <source>
        <dbReference type="Proteomes" id="UP001347796"/>
    </source>
</evidence>
<comment type="caution">
    <text evidence="1">The sequence shown here is derived from an EMBL/GenBank/DDBJ whole genome shotgun (WGS) entry which is preliminary data.</text>
</comment>
<proteinExistence type="predicted"/>
<protein>
    <submittedName>
        <fullName evidence="1">Uncharacterized protein</fullName>
    </submittedName>
</protein>
<dbReference type="AlphaFoldDB" id="A0AAN8P4V8"/>
<dbReference type="EMBL" id="JAZGQO010000014">
    <property type="protein sequence ID" value="KAK6170577.1"/>
    <property type="molecule type" value="Genomic_DNA"/>
</dbReference>
<keyword evidence="2" id="KW-1185">Reference proteome</keyword>